<dbReference type="GO" id="GO:0019843">
    <property type="term" value="F:rRNA binding"/>
    <property type="evidence" value="ECO:0007669"/>
    <property type="project" value="TreeGrafter"/>
</dbReference>
<dbReference type="RefSeq" id="WP_119926554.1">
    <property type="nucleotide sequence ID" value="NZ_QZEY01000003.1"/>
</dbReference>
<dbReference type="SUPFAM" id="SSF52540">
    <property type="entry name" value="P-loop containing nucleoside triphosphate hydrolases"/>
    <property type="match status" value="1"/>
</dbReference>
<dbReference type="Proteomes" id="UP000265768">
    <property type="component" value="Unassembled WGS sequence"/>
</dbReference>
<keyword evidence="1" id="KW-0472">Membrane</keyword>
<reference evidence="3 4" key="1">
    <citation type="submission" date="2018-09" db="EMBL/GenBank/DDBJ databases">
        <title>YIM 75507 draft genome.</title>
        <authorList>
            <person name="Tang S."/>
            <person name="Feng Y."/>
        </authorList>
    </citation>
    <scope>NUCLEOTIDE SEQUENCE [LARGE SCALE GENOMIC DNA]</scope>
    <source>
        <strain evidence="3 4">YIM 75507</strain>
    </source>
</reference>
<feature type="transmembrane region" description="Helical" evidence="1">
    <location>
        <begin position="460"/>
        <end position="483"/>
    </location>
</feature>
<keyword evidence="1" id="KW-1133">Transmembrane helix</keyword>
<gene>
    <name evidence="3" type="ORF">D5H75_10030</name>
</gene>
<keyword evidence="1" id="KW-0812">Transmembrane</keyword>
<keyword evidence="4" id="KW-1185">Reference proteome</keyword>
<dbReference type="GO" id="GO:0005829">
    <property type="term" value="C:cytosol"/>
    <property type="evidence" value="ECO:0007669"/>
    <property type="project" value="TreeGrafter"/>
</dbReference>
<evidence type="ECO:0000259" key="2">
    <source>
        <dbReference type="Pfam" id="PF01926"/>
    </source>
</evidence>
<accession>A0A3A4BR26</accession>
<dbReference type="Pfam" id="PF01926">
    <property type="entry name" value="MMR_HSR1"/>
    <property type="match status" value="1"/>
</dbReference>
<dbReference type="GO" id="GO:0005525">
    <property type="term" value="F:GTP binding"/>
    <property type="evidence" value="ECO:0007669"/>
    <property type="project" value="InterPro"/>
</dbReference>
<dbReference type="InterPro" id="IPR027417">
    <property type="entry name" value="P-loop_NTPase"/>
</dbReference>
<dbReference type="InterPro" id="IPR006073">
    <property type="entry name" value="GTP-bd"/>
</dbReference>
<dbReference type="InterPro" id="IPR005662">
    <property type="entry name" value="GTPase_Era-like"/>
</dbReference>
<comment type="caution">
    <text evidence="3">The sequence shown here is derived from an EMBL/GenBank/DDBJ whole genome shotgun (WGS) entry which is preliminary data.</text>
</comment>
<dbReference type="GO" id="GO:0000028">
    <property type="term" value="P:ribosomal small subunit assembly"/>
    <property type="evidence" value="ECO:0007669"/>
    <property type="project" value="TreeGrafter"/>
</dbReference>
<evidence type="ECO:0000313" key="4">
    <source>
        <dbReference type="Proteomes" id="UP000265768"/>
    </source>
</evidence>
<evidence type="ECO:0000256" key="1">
    <source>
        <dbReference type="SAM" id="Phobius"/>
    </source>
</evidence>
<feature type="domain" description="G" evidence="2">
    <location>
        <begin position="60"/>
        <end position="190"/>
    </location>
</feature>
<dbReference type="OrthoDB" id="974105at2"/>
<evidence type="ECO:0000313" key="3">
    <source>
        <dbReference type="EMBL" id="RJL33596.1"/>
    </source>
</evidence>
<dbReference type="PANTHER" id="PTHR42698">
    <property type="entry name" value="GTPASE ERA"/>
    <property type="match status" value="1"/>
</dbReference>
<dbReference type="GO" id="GO:0043024">
    <property type="term" value="F:ribosomal small subunit binding"/>
    <property type="evidence" value="ECO:0007669"/>
    <property type="project" value="TreeGrafter"/>
</dbReference>
<name>A0A3A4BR26_9ACTN</name>
<sequence>MKVLGRVSPGEALGERLDALAEAADLAEGRLDAEDVEHARTVVARAGARRALSVAHTAAALAGATGSGKSSLFNALAGEDLSPVGVRRPTTSAARAAVWGAEGGGPLLDWLEVPSRHQAEDGDLAGLILLDLPDHDSIRLDHRLEVDRLVELVDLLVWVMDPQKYADAAVHERYLRPLAPHRDVIVVVLNQVDRLGPDAAGRCLADLRRLLDEDGLAGVPLLATSAKTGEGLPELRDLLAARAAARRTWAARLSADVEVAADRLRGDPPAPSLPRVDGRDLETALVDALSEAAGVPAVAQAVGRAHRHRAVLAAGWPVTRGLRRLRPDPLGRLRLGTPGRTSLPAATSVQRSRVDTAVRDVADAASRLLSRPWAEAVRRAARSNAGTLADALDRVVSATGPKVSRAPLWWRAAGALQWLFLAAAVSGALWLAALAVLGYLRLPEPPTPTVGELPLPTALLGGGILAGLLLALLARAAGALGGARRRRRTARLLRARIQEVAETQILAPVREELDRHERTAALLERAKSP</sequence>
<dbReference type="AlphaFoldDB" id="A0A3A4BR26"/>
<feature type="transmembrane region" description="Helical" evidence="1">
    <location>
        <begin position="418"/>
        <end position="440"/>
    </location>
</feature>
<dbReference type="EMBL" id="QZEY01000003">
    <property type="protein sequence ID" value="RJL33596.1"/>
    <property type="molecule type" value="Genomic_DNA"/>
</dbReference>
<protein>
    <submittedName>
        <fullName evidence="3">ABC transporter</fullName>
    </submittedName>
</protein>
<organism evidence="3 4">
    <name type="scientific">Bailinhaonella thermotolerans</name>
    <dbReference type="NCBI Taxonomy" id="1070861"/>
    <lineage>
        <taxon>Bacteria</taxon>
        <taxon>Bacillati</taxon>
        <taxon>Actinomycetota</taxon>
        <taxon>Actinomycetes</taxon>
        <taxon>Streptosporangiales</taxon>
        <taxon>Streptosporangiaceae</taxon>
        <taxon>Bailinhaonella</taxon>
    </lineage>
</organism>
<dbReference type="Gene3D" id="3.40.50.300">
    <property type="entry name" value="P-loop containing nucleotide triphosphate hydrolases"/>
    <property type="match status" value="1"/>
</dbReference>
<dbReference type="PANTHER" id="PTHR42698:SF1">
    <property type="entry name" value="GTPASE ERA, MITOCHONDRIAL"/>
    <property type="match status" value="1"/>
</dbReference>
<proteinExistence type="predicted"/>